<sequence length="522" mass="57889">MSTILDVRCVLSQKAFDAFCEKFHIPEEVHPVLPDRGNTMHERPAGKIGYFRINIFQLSVIGAAKVFHFEILCRVYGVTPTVGLFRCFYVNSKKNGWMSFIKRSDRSPVCYTKPLDSLKNWNDHFFWVDDFACPVRFSWHTAKNVTMDPAPVAADFNVQDYATLVAHPSPFQKFLEEFLYLVGLSRNYTLDEETYPLFFDKDGKDMDIFAFIHTSDPTKVKVVERERKEDESRLLETTVGRTVPLVPVAPDHNKSELDASVDKLFDEGGSCAQTEQGDSAGGRGEQGINIQPITETIDVVVENAEVKGEPIPTMPFVTSSVSATPGREGEGHIDSVTRRNLRTISAPQRFVISSDSSHHSGANIAEAEVDSFARPSVPVITAATTTTSNVDPDVVIKEKIIEPSLVAADSTSAGGTDPVMAGLTDLTGSDFLVGGIHTVINPDSDLQKSYARGEKIENLKAQLLLKEAEAAEAIRLRTKASKLETAKKSLRDEVTALNERNTILEKERNVRLSQRWLVLEPP</sequence>
<dbReference type="EMBL" id="BKCJ010000665">
    <property type="protein sequence ID" value="GEU35209.1"/>
    <property type="molecule type" value="Genomic_DNA"/>
</dbReference>
<feature type="coiled-coil region" evidence="1">
    <location>
        <begin position="456"/>
        <end position="507"/>
    </location>
</feature>
<comment type="caution">
    <text evidence="2">The sequence shown here is derived from an EMBL/GenBank/DDBJ whole genome shotgun (WGS) entry which is preliminary data.</text>
</comment>
<keyword evidence="1" id="KW-0175">Coiled coil</keyword>
<gene>
    <name evidence="2" type="ORF">Tci_007187</name>
</gene>
<organism evidence="2">
    <name type="scientific">Tanacetum cinerariifolium</name>
    <name type="common">Dalmatian daisy</name>
    <name type="synonym">Chrysanthemum cinerariifolium</name>
    <dbReference type="NCBI Taxonomy" id="118510"/>
    <lineage>
        <taxon>Eukaryota</taxon>
        <taxon>Viridiplantae</taxon>
        <taxon>Streptophyta</taxon>
        <taxon>Embryophyta</taxon>
        <taxon>Tracheophyta</taxon>
        <taxon>Spermatophyta</taxon>
        <taxon>Magnoliopsida</taxon>
        <taxon>eudicotyledons</taxon>
        <taxon>Gunneridae</taxon>
        <taxon>Pentapetalae</taxon>
        <taxon>asterids</taxon>
        <taxon>campanulids</taxon>
        <taxon>Asterales</taxon>
        <taxon>Asteraceae</taxon>
        <taxon>Asteroideae</taxon>
        <taxon>Anthemideae</taxon>
        <taxon>Anthemidinae</taxon>
        <taxon>Tanacetum</taxon>
    </lineage>
</organism>
<dbReference type="PANTHER" id="PTHR31099:SF41">
    <property type="entry name" value="TRANSPOSASE (PUTATIVE), GYPSY TYPE-RELATED"/>
    <property type="match status" value="1"/>
</dbReference>
<protein>
    <submittedName>
        <fullName evidence="2">Transposase (Putative), gypsy type</fullName>
    </submittedName>
</protein>
<evidence type="ECO:0000256" key="1">
    <source>
        <dbReference type="SAM" id="Coils"/>
    </source>
</evidence>
<dbReference type="AlphaFoldDB" id="A0A6L2JEM1"/>
<evidence type="ECO:0000313" key="2">
    <source>
        <dbReference type="EMBL" id="GEU35209.1"/>
    </source>
</evidence>
<name>A0A6L2JEM1_TANCI</name>
<proteinExistence type="predicted"/>
<dbReference type="PANTHER" id="PTHR31099">
    <property type="entry name" value="OS06G0165300 PROTEIN"/>
    <property type="match status" value="1"/>
</dbReference>
<reference evidence="2" key="1">
    <citation type="journal article" date="2019" name="Sci. Rep.">
        <title>Draft genome of Tanacetum cinerariifolium, the natural source of mosquito coil.</title>
        <authorList>
            <person name="Yamashiro T."/>
            <person name="Shiraishi A."/>
            <person name="Satake H."/>
            <person name="Nakayama K."/>
        </authorList>
    </citation>
    <scope>NUCLEOTIDE SEQUENCE</scope>
</reference>
<accession>A0A6L2JEM1</accession>